<comment type="similarity">
    <text evidence="6">Belongs to the NAD synthetase family.</text>
</comment>
<dbReference type="GO" id="GO:0005737">
    <property type="term" value="C:cytoplasm"/>
    <property type="evidence" value="ECO:0007669"/>
    <property type="project" value="InterPro"/>
</dbReference>
<accession>A0A0G1YC78</accession>
<evidence type="ECO:0000256" key="4">
    <source>
        <dbReference type="ARBA" id="ARBA00022840"/>
    </source>
</evidence>
<name>A0A0G1YC78_9BACT</name>
<dbReference type="PANTHER" id="PTHR23090">
    <property type="entry name" value="NH 3 /GLUTAMINE-DEPENDENT NAD + SYNTHETASE"/>
    <property type="match status" value="1"/>
</dbReference>
<dbReference type="InterPro" id="IPR003694">
    <property type="entry name" value="NAD_synthase"/>
</dbReference>
<reference evidence="9 10" key="1">
    <citation type="journal article" date="2015" name="Nature">
        <title>rRNA introns, odd ribosomes, and small enigmatic genomes across a large radiation of phyla.</title>
        <authorList>
            <person name="Brown C.T."/>
            <person name="Hug L.A."/>
            <person name="Thomas B.C."/>
            <person name="Sharon I."/>
            <person name="Castelle C.J."/>
            <person name="Singh A."/>
            <person name="Wilkins M.J."/>
            <person name="Williams K.H."/>
            <person name="Banfield J.F."/>
        </authorList>
    </citation>
    <scope>NUCLEOTIDE SEQUENCE [LARGE SCALE GENOMIC DNA]</scope>
</reference>
<dbReference type="InterPro" id="IPR014729">
    <property type="entry name" value="Rossmann-like_a/b/a_fold"/>
</dbReference>
<dbReference type="PANTHER" id="PTHR23090:SF9">
    <property type="entry name" value="GLUTAMINE-DEPENDENT NAD(+) SYNTHETASE"/>
    <property type="match status" value="1"/>
</dbReference>
<protein>
    <recommendedName>
        <fullName evidence="7">NH(3)-dependent NAD(+) synthetase</fullName>
        <ecNumber evidence="7">6.3.1.5</ecNumber>
    </recommendedName>
</protein>
<comment type="catalytic activity">
    <reaction evidence="7">
        <text>deamido-NAD(+) + NH4(+) + ATP = AMP + diphosphate + NAD(+) + H(+)</text>
        <dbReference type="Rhea" id="RHEA:21188"/>
        <dbReference type="ChEBI" id="CHEBI:15378"/>
        <dbReference type="ChEBI" id="CHEBI:28938"/>
        <dbReference type="ChEBI" id="CHEBI:30616"/>
        <dbReference type="ChEBI" id="CHEBI:33019"/>
        <dbReference type="ChEBI" id="CHEBI:57540"/>
        <dbReference type="ChEBI" id="CHEBI:58437"/>
        <dbReference type="ChEBI" id="CHEBI:456215"/>
        <dbReference type="EC" id="6.3.1.5"/>
    </reaction>
</comment>
<keyword evidence="5 6" id="KW-0520">NAD</keyword>
<dbReference type="GO" id="GO:0004359">
    <property type="term" value="F:glutaminase activity"/>
    <property type="evidence" value="ECO:0007669"/>
    <property type="project" value="InterPro"/>
</dbReference>
<proteinExistence type="inferred from homology"/>
<sequence length="244" mass="27561">MDWSKEIARIEQFIQDNAPNGVVIGISGGVDSAVVYELCVRALGANKIIPIHMPYGEINKDAGAITIKHGQPLQITPINQIVDLTDTVRMGQKGVLGNLKARARMLTLYYYANLYNKRVVGTTNRSEWFTGYFTKFGDGACDFEPILHLYKTEIFELAKELCIPQAIIDKAPSADLWEGQTDEGELGMKYEDLDQALKTIKLWTEQEFSQTPWLPSEEIVLKVEKLWVNSTHKREMPPNLLEAE</sequence>
<evidence type="ECO:0000256" key="7">
    <source>
        <dbReference type="RuleBase" id="RU003812"/>
    </source>
</evidence>
<dbReference type="GO" id="GO:0005524">
    <property type="term" value="F:ATP binding"/>
    <property type="evidence" value="ECO:0007669"/>
    <property type="project" value="UniProtKB-KW"/>
</dbReference>
<dbReference type="Pfam" id="PF02540">
    <property type="entry name" value="NAD_synthase"/>
    <property type="match status" value="1"/>
</dbReference>
<evidence type="ECO:0000256" key="5">
    <source>
        <dbReference type="ARBA" id="ARBA00023027"/>
    </source>
</evidence>
<evidence type="ECO:0000259" key="8">
    <source>
        <dbReference type="Pfam" id="PF02540"/>
    </source>
</evidence>
<comment type="pathway">
    <text evidence="1">Cofactor biosynthesis; NAD(+) biosynthesis.</text>
</comment>
<dbReference type="GO" id="GO:0003952">
    <property type="term" value="F:NAD+ synthase (glutamine-hydrolyzing) activity"/>
    <property type="evidence" value="ECO:0007669"/>
    <property type="project" value="InterPro"/>
</dbReference>
<dbReference type="EC" id="6.3.1.5" evidence="7"/>
<dbReference type="PATRIC" id="fig|1618448.3.peg.585"/>
<evidence type="ECO:0000313" key="9">
    <source>
        <dbReference type="EMBL" id="KKW12577.1"/>
    </source>
</evidence>
<dbReference type="Proteomes" id="UP000034588">
    <property type="component" value="Unassembled WGS sequence"/>
</dbReference>
<evidence type="ECO:0000313" key="10">
    <source>
        <dbReference type="Proteomes" id="UP000034588"/>
    </source>
</evidence>
<evidence type="ECO:0000256" key="1">
    <source>
        <dbReference type="ARBA" id="ARBA00004790"/>
    </source>
</evidence>
<comment type="caution">
    <text evidence="9">The sequence shown here is derived from an EMBL/GenBank/DDBJ whole genome shotgun (WGS) entry which is preliminary data.</text>
</comment>
<dbReference type="AlphaFoldDB" id="A0A0G1YC78"/>
<feature type="domain" description="NAD/GMP synthase" evidence="8">
    <location>
        <begin position="7"/>
        <end position="237"/>
    </location>
</feature>
<dbReference type="CDD" id="cd00553">
    <property type="entry name" value="NAD_synthase"/>
    <property type="match status" value="1"/>
</dbReference>
<keyword evidence="4 6" id="KW-0067">ATP-binding</keyword>
<keyword evidence="3 6" id="KW-0547">Nucleotide-binding</keyword>
<evidence type="ECO:0000256" key="3">
    <source>
        <dbReference type="ARBA" id="ARBA00022741"/>
    </source>
</evidence>
<dbReference type="SUPFAM" id="SSF52402">
    <property type="entry name" value="Adenine nucleotide alpha hydrolases-like"/>
    <property type="match status" value="1"/>
</dbReference>
<evidence type="ECO:0000256" key="2">
    <source>
        <dbReference type="ARBA" id="ARBA00022598"/>
    </source>
</evidence>
<dbReference type="GO" id="GO:0008795">
    <property type="term" value="F:NAD+ synthase activity"/>
    <property type="evidence" value="ECO:0007669"/>
    <property type="project" value="UniProtKB-EC"/>
</dbReference>
<keyword evidence="2 6" id="KW-0436">Ligase</keyword>
<dbReference type="EMBL" id="LCQD01000011">
    <property type="protein sequence ID" value="KKW12577.1"/>
    <property type="molecule type" value="Genomic_DNA"/>
</dbReference>
<organism evidence="9 10">
    <name type="scientific">Candidatus Gottesmanbacteria bacterium GW2011_GWB1_49_7</name>
    <dbReference type="NCBI Taxonomy" id="1618448"/>
    <lineage>
        <taxon>Bacteria</taxon>
        <taxon>Candidatus Gottesmaniibacteriota</taxon>
    </lineage>
</organism>
<dbReference type="GO" id="GO:0009435">
    <property type="term" value="P:NAD+ biosynthetic process"/>
    <property type="evidence" value="ECO:0007669"/>
    <property type="project" value="UniProtKB-UniPathway"/>
</dbReference>
<dbReference type="Gene3D" id="3.40.50.620">
    <property type="entry name" value="HUPs"/>
    <property type="match status" value="1"/>
</dbReference>
<dbReference type="UniPathway" id="UPA00253"/>
<gene>
    <name evidence="9" type="ORF">UY48_C0011G0024</name>
</gene>
<dbReference type="InterPro" id="IPR022310">
    <property type="entry name" value="NAD/GMP_synthase"/>
</dbReference>
<evidence type="ECO:0000256" key="6">
    <source>
        <dbReference type="RuleBase" id="RU003811"/>
    </source>
</evidence>
<dbReference type="NCBIfam" id="TIGR00552">
    <property type="entry name" value="nadE"/>
    <property type="match status" value="1"/>
</dbReference>